<organism evidence="2 3">
    <name type="scientific">Streptomyces lonarensis</name>
    <dbReference type="NCBI Taxonomy" id="700599"/>
    <lineage>
        <taxon>Bacteria</taxon>
        <taxon>Bacillati</taxon>
        <taxon>Actinomycetota</taxon>
        <taxon>Actinomycetes</taxon>
        <taxon>Kitasatosporales</taxon>
        <taxon>Streptomycetaceae</taxon>
        <taxon>Streptomyces</taxon>
    </lineage>
</organism>
<reference evidence="2 3" key="1">
    <citation type="submission" date="2020-03" db="EMBL/GenBank/DDBJ databases">
        <title>Draft genome of Streptomyces sp. ventii, isolated from the Axial Seamount in the Pacific Ocean, and resequencing of the two type strains Streptomyces lonarensis strain NCL 716 and Streptomyces bohaiensis strain 11A07.</title>
        <authorList>
            <person name="Loughran R.M."/>
            <person name="Pfannmuller K.M."/>
            <person name="Wasson B.J."/>
            <person name="Deadmond M.C."/>
            <person name="Paddock B.E."/>
            <person name="Koyack M.J."/>
            <person name="Gallegos D.A."/>
            <person name="Mitchell E.A."/>
            <person name="Ushijima B."/>
            <person name="Saw J.H."/>
            <person name="Mcphail K.L."/>
            <person name="Videau P."/>
        </authorList>
    </citation>
    <scope>NUCLEOTIDE SEQUENCE [LARGE SCALE GENOMIC DNA]</scope>
    <source>
        <strain evidence="2 3">NCL716</strain>
    </source>
</reference>
<dbReference type="RefSeq" id="WP_167973782.1">
    <property type="nucleotide sequence ID" value="NZ_BHZG01000496.1"/>
</dbReference>
<dbReference type="PANTHER" id="PTHR42685:SF22">
    <property type="entry name" value="CONDITIONED MEDIUM FACTOR RECEPTOR 1"/>
    <property type="match status" value="1"/>
</dbReference>
<sequence>MTEPTEPTTAQDNTAEDRADVIVVGAGPGGSAAAYHLARSGLDVLLLEKTSFPREKVCGDGLTPRATKQLVSMGIDISEEAGWLRNKGLRIIGGGQRIQLDWPELASYPDYGLVRKRDDFDEQLARQAQKAGARLHERCNVSGPLLDDRTGRMIGVTAKLGEEKRPVTFRAPVVIAADGNSSRLSLAMGLHRDDRRPMGVAVRTYFTSPRHDDDYLESWLELWDRRGDEPRLLPGYGWIFGMGDGTSNVGLGILNSSKAFRELDWREVLKAWCASMPEEWGYTPENMTGPIRGAALPMAFNRKPHYSRGLMLVGDSGGLVNPFNGEGIAYAMESGAIAAEVITQAHARRTPEQRELALRSYPKVLQETYGGYYTLGRAFVKLIGNPKIMKLATDRGLSHPLLMRFTLKMLANLTDPRGGDAMDRVINGLSKVAPSA</sequence>
<accession>A0A7X6D4R6</accession>
<dbReference type="GO" id="GO:0071949">
    <property type="term" value="F:FAD binding"/>
    <property type="evidence" value="ECO:0007669"/>
    <property type="project" value="InterPro"/>
</dbReference>
<dbReference type="InterPro" id="IPR011777">
    <property type="entry name" value="Geranylgeranyl_Rdtase_fam"/>
</dbReference>
<evidence type="ECO:0000259" key="1">
    <source>
        <dbReference type="Pfam" id="PF01494"/>
    </source>
</evidence>
<dbReference type="PANTHER" id="PTHR42685">
    <property type="entry name" value="GERANYLGERANYL DIPHOSPHATE REDUCTASE"/>
    <property type="match status" value="1"/>
</dbReference>
<dbReference type="PRINTS" id="PR00420">
    <property type="entry name" value="RNGMNOXGNASE"/>
</dbReference>
<dbReference type="AlphaFoldDB" id="A0A7X6D4R6"/>
<feature type="domain" description="FAD-binding" evidence="1">
    <location>
        <begin position="19"/>
        <end position="221"/>
    </location>
</feature>
<name>A0A7X6D4R6_9ACTN</name>
<dbReference type="InterPro" id="IPR036188">
    <property type="entry name" value="FAD/NAD-bd_sf"/>
</dbReference>
<dbReference type="Gene3D" id="3.50.50.60">
    <property type="entry name" value="FAD/NAD(P)-binding domain"/>
    <property type="match status" value="1"/>
</dbReference>
<evidence type="ECO:0000313" key="3">
    <source>
        <dbReference type="Proteomes" id="UP000578686"/>
    </source>
</evidence>
<dbReference type="GO" id="GO:0016628">
    <property type="term" value="F:oxidoreductase activity, acting on the CH-CH group of donors, NAD or NADP as acceptor"/>
    <property type="evidence" value="ECO:0007669"/>
    <property type="project" value="InterPro"/>
</dbReference>
<proteinExistence type="predicted"/>
<comment type="caution">
    <text evidence="2">The sequence shown here is derived from an EMBL/GenBank/DDBJ whole genome shotgun (WGS) entry which is preliminary data.</text>
</comment>
<dbReference type="Proteomes" id="UP000578686">
    <property type="component" value="Unassembled WGS sequence"/>
</dbReference>
<keyword evidence="3" id="KW-1185">Reference proteome</keyword>
<dbReference type="InterPro" id="IPR050407">
    <property type="entry name" value="Geranylgeranyl_reductase"/>
</dbReference>
<dbReference type="Pfam" id="PF01494">
    <property type="entry name" value="FAD_binding_3"/>
    <property type="match status" value="1"/>
</dbReference>
<dbReference type="InterPro" id="IPR002938">
    <property type="entry name" value="FAD-bd"/>
</dbReference>
<dbReference type="EMBL" id="JAAVJD010000252">
    <property type="protein sequence ID" value="NJQ08164.1"/>
    <property type="molecule type" value="Genomic_DNA"/>
</dbReference>
<dbReference type="NCBIfam" id="TIGR02032">
    <property type="entry name" value="GG-red-SF"/>
    <property type="match status" value="1"/>
</dbReference>
<protein>
    <submittedName>
        <fullName evidence="2">Geranylgeranyl reductase family protein</fullName>
    </submittedName>
</protein>
<evidence type="ECO:0000313" key="2">
    <source>
        <dbReference type="EMBL" id="NJQ08164.1"/>
    </source>
</evidence>
<gene>
    <name evidence="2" type="ORF">HCN56_21920</name>
</gene>
<dbReference type="SUPFAM" id="SSF51905">
    <property type="entry name" value="FAD/NAD(P)-binding domain"/>
    <property type="match status" value="1"/>
</dbReference>